<organism evidence="1 2">
    <name type="scientific">Ambrosiozyma monospora</name>
    <name type="common">Yeast</name>
    <name type="synonym">Endomycopsis monosporus</name>
    <dbReference type="NCBI Taxonomy" id="43982"/>
    <lineage>
        <taxon>Eukaryota</taxon>
        <taxon>Fungi</taxon>
        <taxon>Dikarya</taxon>
        <taxon>Ascomycota</taxon>
        <taxon>Saccharomycotina</taxon>
        <taxon>Pichiomycetes</taxon>
        <taxon>Pichiales</taxon>
        <taxon>Pichiaceae</taxon>
        <taxon>Ambrosiozyma</taxon>
    </lineage>
</organism>
<evidence type="ECO:0000313" key="2">
    <source>
        <dbReference type="Proteomes" id="UP001165064"/>
    </source>
</evidence>
<keyword evidence="2" id="KW-1185">Reference proteome</keyword>
<dbReference type="Proteomes" id="UP001165064">
    <property type="component" value="Unassembled WGS sequence"/>
</dbReference>
<sequence length="165" mass="18575">MSNTPGFRPHIKLEPSRAGTPLPFTSSSLNPTNNNSQLNLPSMANTNNPGTASSFVSSSETAQVEMLNHEQSILNELKDMELLPLLLDLIENLRLGKISPKDFGNAAGRIRVRLNRVKMLINQIEGLNESTDERIKQMEQLNERIQIKKRVLADYKDSVDRFNFV</sequence>
<proteinExistence type="predicted"/>
<dbReference type="EMBL" id="BSXS01003296">
    <property type="protein sequence ID" value="GME81006.1"/>
    <property type="molecule type" value="Genomic_DNA"/>
</dbReference>
<name>A0ACB5T4N6_AMBMO</name>
<evidence type="ECO:0000313" key="1">
    <source>
        <dbReference type="EMBL" id="GME81006.1"/>
    </source>
</evidence>
<reference evidence="1" key="1">
    <citation type="submission" date="2023-04" db="EMBL/GenBank/DDBJ databases">
        <title>Ambrosiozyma monospora NBRC 10751.</title>
        <authorList>
            <person name="Ichikawa N."/>
            <person name="Sato H."/>
            <person name="Tonouchi N."/>
        </authorList>
    </citation>
    <scope>NUCLEOTIDE SEQUENCE</scope>
    <source>
        <strain evidence="1">NBRC 10751</strain>
    </source>
</reference>
<comment type="caution">
    <text evidence="1">The sequence shown here is derived from an EMBL/GenBank/DDBJ whole genome shotgun (WGS) entry which is preliminary data.</text>
</comment>
<gene>
    <name evidence="1" type="ORF">Amon02_000470800</name>
</gene>
<protein>
    <submittedName>
        <fullName evidence="1">Unnamed protein product</fullName>
    </submittedName>
</protein>
<accession>A0ACB5T4N6</accession>